<keyword evidence="15" id="KW-1133">Transmembrane helix</keyword>
<evidence type="ECO:0000256" key="16">
    <source>
        <dbReference type="ARBA" id="ARBA00023102"/>
    </source>
</evidence>
<dbReference type="Gene3D" id="3.30.70.120">
    <property type="match status" value="1"/>
</dbReference>
<keyword evidence="11" id="KW-0808">Transferase</keyword>
<dbReference type="PANTHER" id="PTHR21403">
    <property type="entry name" value="ATP PHOSPHORIBOSYLTRANSFERASE ATP-PRTASE"/>
    <property type="match status" value="1"/>
</dbReference>
<evidence type="ECO:0000256" key="9">
    <source>
        <dbReference type="ARBA" id="ARBA00022605"/>
    </source>
</evidence>
<evidence type="ECO:0000259" key="20">
    <source>
        <dbReference type="Pfam" id="PF01634"/>
    </source>
</evidence>
<evidence type="ECO:0000256" key="3">
    <source>
        <dbReference type="ARBA" id="ARBA00004496"/>
    </source>
</evidence>
<dbReference type="Pfam" id="PF01634">
    <property type="entry name" value="HisG"/>
    <property type="match status" value="1"/>
</dbReference>
<name>A0A1X0R5X3_RHIZD</name>
<dbReference type="NCBIfam" id="TIGR00070">
    <property type="entry name" value="hisG"/>
    <property type="match status" value="1"/>
</dbReference>
<dbReference type="InterPro" id="IPR001348">
    <property type="entry name" value="ATP_PRibTrfase_HisG"/>
</dbReference>
<evidence type="ECO:0000256" key="19">
    <source>
        <dbReference type="RuleBase" id="RU000488"/>
    </source>
</evidence>
<evidence type="ECO:0000256" key="4">
    <source>
        <dbReference type="ARBA" id="ARBA00004667"/>
    </source>
</evidence>
<evidence type="ECO:0000256" key="12">
    <source>
        <dbReference type="ARBA" id="ARBA00022692"/>
    </source>
</evidence>
<dbReference type="InterPro" id="IPR011322">
    <property type="entry name" value="N-reg_PII-like_a/b"/>
</dbReference>
<evidence type="ECO:0000256" key="13">
    <source>
        <dbReference type="ARBA" id="ARBA00022741"/>
    </source>
</evidence>
<keyword evidence="9" id="KW-0028">Amino-acid biosynthesis</keyword>
<dbReference type="GO" id="GO:0000105">
    <property type="term" value="P:L-histidine biosynthetic process"/>
    <property type="evidence" value="ECO:0007669"/>
    <property type="project" value="UniProtKB-UniPathway"/>
</dbReference>
<feature type="domain" description="Histidine biosynthesis HisG C-terminal" evidence="21">
    <location>
        <begin position="407"/>
        <end position="479"/>
    </location>
</feature>
<dbReference type="AlphaFoldDB" id="A0A1X0R5X3"/>
<dbReference type="PROSITE" id="PS01316">
    <property type="entry name" value="ATP_P_PHORIBOSYLTR"/>
    <property type="match status" value="1"/>
</dbReference>
<dbReference type="Gene3D" id="3.40.190.10">
    <property type="entry name" value="Periplasmic binding protein-like II"/>
    <property type="match status" value="2"/>
</dbReference>
<dbReference type="OrthoDB" id="2574at2759"/>
<dbReference type="VEuPathDB" id="FungiDB:BCV72DRAFT_205532"/>
<dbReference type="Pfam" id="PF08029">
    <property type="entry name" value="HisG_C"/>
    <property type="match status" value="1"/>
</dbReference>
<comment type="catalytic activity">
    <reaction evidence="1">
        <text>1-(5-phospho-beta-D-ribosyl)-ATP + diphosphate = 5-phospho-alpha-D-ribose 1-diphosphate + ATP</text>
        <dbReference type="Rhea" id="RHEA:18473"/>
        <dbReference type="ChEBI" id="CHEBI:30616"/>
        <dbReference type="ChEBI" id="CHEBI:33019"/>
        <dbReference type="ChEBI" id="CHEBI:58017"/>
        <dbReference type="ChEBI" id="CHEBI:73183"/>
        <dbReference type="EC" id="2.4.2.17"/>
    </reaction>
</comment>
<keyword evidence="19" id="KW-0813">Transport</keyword>
<evidence type="ECO:0000259" key="21">
    <source>
        <dbReference type="Pfam" id="PF08029"/>
    </source>
</evidence>
<evidence type="ECO:0000256" key="18">
    <source>
        <dbReference type="PROSITE-ProRule" id="PRU00282"/>
    </source>
</evidence>
<dbReference type="InterPro" id="IPR013115">
    <property type="entry name" value="HisG_C"/>
</dbReference>
<evidence type="ECO:0000256" key="1">
    <source>
        <dbReference type="ARBA" id="ARBA00000915"/>
    </source>
</evidence>
<feature type="repeat" description="Solcar" evidence="18">
    <location>
        <begin position="105"/>
        <end position="193"/>
    </location>
</feature>
<dbReference type="PANTHER" id="PTHR21403:SF8">
    <property type="entry name" value="ATP PHOSPHORIBOSYLTRANSFERASE"/>
    <property type="match status" value="1"/>
</dbReference>
<dbReference type="InterPro" id="IPR018108">
    <property type="entry name" value="MCP_transmembrane"/>
</dbReference>
<dbReference type="InterPro" id="IPR013820">
    <property type="entry name" value="ATP_PRibTrfase_cat"/>
</dbReference>
<dbReference type="InterPro" id="IPR015867">
    <property type="entry name" value="N-reg_PII/ATP_PRibTrfase_C"/>
</dbReference>
<feature type="repeat" description="Solcar" evidence="18">
    <location>
        <begin position="1"/>
        <end position="84"/>
    </location>
</feature>
<sequence>MASGITKLVVGHPFDTVKIRMQTTSKADGRFKGPLDCFLKTIRHEGPSALYKGATPPLSLLWLHLSNRSKRDCKFNMMQAQKSWFFVFWGSYEVFTKELTKFNLSEGSVSFIAGGLSATAFWIGAFPSDVVKNRYMTQPDVSPKKFPTPTSVARFVYQTEGLRGFYRGFLPSFLRAFPTNASAVFMFEFVMDLDNRLLFAIPKKGRLYEQCLQLLHGSDIHFNRRLRQDIALCTNLPIALIFLPAADIPKYVAEGNVDLGISGQDMIVENEVSDKVTEVMELGFGKCRLCIQVPVKGEFQTIEQLAGKRIVTSFDAFARKVFEPIDKAAGTKTTINYVSGSVEAACALGLADGIIDLVESGETMRAAGLHDIHTLLETQAVLMSNKNSHHQDLVDKIASRIRGVITAEKYVLCTYNIERVNLSRAVQITPGRQAPTVAALDSHEGWVSVTAMVEKKRKGEIMDLLADVGATDILVMAFTNCRV</sequence>
<evidence type="ECO:0000256" key="10">
    <source>
        <dbReference type="ARBA" id="ARBA00022676"/>
    </source>
</evidence>
<organism evidence="22">
    <name type="scientific">Rhizopus microsporus var. microsporus</name>
    <dbReference type="NCBI Taxonomy" id="86635"/>
    <lineage>
        <taxon>Eukaryota</taxon>
        <taxon>Fungi</taxon>
        <taxon>Fungi incertae sedis</taxon>
        <taxon>Mucoromycota</taxon>
        <taxon>Mucoromycotina</taxon>
        <taxon>Mucoromycetes</taxon>
        <taxon>Mucorales</taxon>
        <taxon>Mucorineae</taxon>
        <taxon>Rhizopodaceae</taxon>
        <taxon>Rhizopus</taxon>
    </lineage>
</organism>
<dbReference type="NCBIfam" id="TIGR03455">
    <property type="entry name" value="HisG_C-term"/>
    <property type="match status" value="1"/>
</dbReference>
<dbReference type="GO" id="GO:0005737">
    <property type="term" value="C:cytoplasm"/>
    <property type="evidence" value="ECO:0007669"/>
    <property type="project" value="UniProtKB-SubCell"/>
</dbReference>
<proteinExistence type="inferred from homology"/>
<evidence type="ECO:0000313" key="22">
    <source>
        <dbReference type="EMBL" id="ORE07443.1"/>
    </source>
</evidence>
<keyword evidence="17 18" id="KW-0472">Membrane</keyword>
<keyword evidence="8" id="KW-0963">Cytoplasm</keyword>
<dbReference type="GO" id="GO:0000287">
    <property type="term" value="F:magnesium ion binding"/>
    <property type="evidence" value="ECO:0007669"/>
    <property type="project" value="InterPro"/>
</dbReference>
<dbReference type="InterPro" id="IPR023395">
    <property type="entry name" value="MCP_dom_sf"/>
</dbReference>
<dbReference type="EMBL" id="KV921904">
    <property type="protein sequence ID" value="ORE07443.1"/>
    <property type="molecule type" value="Genomic_DNA"/>
</dbReference>
<evidence type="ECO:0000256" key="5">
    <source>
        <dbReference type="ARBA" id="ARBA00009372"/>
    </source>
</evidence>
<dbReference type="Pfam" id="PF00153">
    <property type="entry name" value="Mito_carr"/>
    <property type="match status" value="2"/>
</dbReference>
<evidence type="ECO:0000256" key="7">
    <source>
        <dbReference type="ARBA" id="ARBA00020998"/>
    </source>
</evidence>
<evidence type="ECO:0000256" key="14">
    <source>
        <dbReference type="ARBA" id="ARBA00022840"/>
    </source>
</evidence>
<accession>A0A1X0R5X3</accession>
<dbReference type="PROSITE" id="PS50920">
    <property type="entry name" value="SOLCAR"/>
    <property type="match status" value="2"/>
</dbReference>
<dbReference type="Gene3D" id="1.50.40.10">
    <property type="entry name" value="Mitochondrial carrier domain"/>
    <property type="match status" value="1"/>
</dbReference>
<evidence type="ECO:0000256" key="6">
    <source>
        <dbReference type="ARBA" id="ARBA00011946"/>
    </source>
</evidence>
<comment type="pathway">
    <text evidence="4">Amino-acid biosynthesis; L-histidine biosynthesis; L-histidine from 5-phospho-alpha-D-ribose 1-diphosphate: step 1/9.</text>
</comment>
<keyword evidence="14" id="KW-0067">ATP-binding</keyword>
<dbReference type="SUPFAM" id="SSF53850">
    <property type="entry name" value="Periplasmic binding protein-like II"/>
    <property type="match status" value="1"/>
</dbReference>
<dbReference type="HAMAP" id="MF_00079">
    <property type="entry name" value="HisG_Long"/>
    <property type="match status" value="1"/>
</dbReference>
<dbReference type="GO" id="GO:0016020">
    <property type="term" value="C:membrane"/>
    <property type="evidence" value="ECO:0007669"/>
    <property type="project" value="UniProtKB-SubCell"/>
</dbReference>
<dbReference type="EC" id="2.4.2.17" evidence="6"/>
<dbReference type="FunFam" id="3.30.70.120:FF:000003">
    <property type="entry name" value="ATP phosphoribosyltransferase"/>
    <property type="match status" value="1"/>
</dbReference>
<reference evidence="22" key="1">
    <citation type="journal article" date="2016" name="Proc. Natl. Acad. Sci. U.S.A.">
        <title>Lipid metabolic changes in an early divergent fungus govern the establishment of a mutualistic symbiosis with endobacteria.</title>
        <authorList>
            <person name="Lastovetsky O.A."/>
            <person name="Gaspar M.L."/>
            <person name="Mondo S.J."/>
            <person name="LaButti K.M."/>
            <person name="Sandor L."/>
            <person name="Grigoriev I.V."/>
            <person name="Henry S.A."/>
            <person name="Pawlowska T.E."/>
        </authorList>
    </citation>
    <scope>NUCLEOTIDE SEQUENCE [LARGE SCALE GENOMIC DNA]</scope>
    <source>
        <strain evidence="22">ATCC 52814</strain>
    </source>
</reference>
<dbReference type="UniPathway" id="UPA00031">
    <property type="reaction ID" value="UER00006"/>
</dbReference>
<comment type="similarity">
    <text evidence="19">Belongs to the mitochondrial carrier (TC 2.A.29) family.</text>
</comment>
<keyword evidence="12 18" id="KW-0812">Transmembrane</keyword>
<keyword evidence="10" id="KW-0328">Glycosyltransferase</keyword>
<dbReference type="Proteomes" id="UP000242414">
    <property type="component" value="Unassembled WGS sequence"/>
</dbReference>
<evidence type="ECO:0000256" key="11">
    <source>
        <dbReference type="ARBA" id="ARBA00022679"/>
    </source>
</evidence>
<keyword evidence="13" id="KW-0547">Nucleotide-binding</keyword>
<dbReference type="InterPro" id="IPR020621">
    <property type="entry name" value="ATP-PRT_HisG_long"/>
</dbReference>
<dbReference type="InterPro" id="IPR018198">
    <property type="entry name" value="ATP_PRibTrfase_CS"/>
</dbReference>
<protein>
    <recommendedName>
        <fullName evidence="7">ATP phosphoribosyltransferase</fullName>
        <ecNumber evidence="6">2.4.2.17</ecNumber>
    </recommendedName>
</protein>
<dbReference type="GO" id="GO:0003879">
    <property type="term" value="F:ATP phosphoribosyltransferase activity"/>
    <property type="evidence" value="ECO:0007669"/>
    <property type="project" value="UniProtKB-EC"/>
</dbReference>
<dbReference type="GO" id="GO:0005524">
    <property type="term" value="F:ATP binding"/>
    <property type="evidence" value="ECO:0007669"/>
    <property type="project" value="UniProtKB-KW"/>
</dbReference>
<comment type="similarity">
    <text evidence="5">Belongs to the ATP phosphoribosyltransferase family.</text>
</comment>
<gene>
    <name evidence="22" type="ORF">BCV72DRAFT_205532</name>
</gene>
<comment type="subcellular location">
    <subcellularLocation>
        <location evidence="3">Cytoplasm</location>
    </subcellularLocation>
    <subcellularLocation>
        <location evidence="2">Membrane</location>
        <topology evidence="2">Multi-pass membrane protein</topology>
    </subcellularLocation>
</comment>
<evidence type="ECO:0000256" key="2">
    <source>
        <dbReference type="ARBA" id="ARBA00004141"/>
    </source>
</evidence>
<feature type="domain" description="ATP phosphoribosyltransferase catalytic" evidence="20">
    <location>
        <begin position="245"/>
        <end position="403"/>
    </location>
</feature>
<dbReference type="CDD" id="cd13592">
    <property type="entry name" value="PBP2_HisGL2"/>
    <property type="match status" value="1"/>
</dbReference>
<evidence type="ECO:0000256" key="17">
    <source>
        <dbReference type="ARBA" id="ARBA00023136"/>
    </source>
</evidence>
<keyword evidence="16" id="KW-0368">Histidine biosynthesis</keyword>
<evidence type="ECO:0000256" key="15">
    <source>
        <dbReference type="ARBA" id="ARBA00022989"/>
    </source>
</evidence>
<dbReference type="SUPFAM" id="SSF54913">
    <property type="entry name" value="GlnB-like"/>
    <property type="match status" value="1"/>
</dbReference>
<dbReference type="FunFam" id="3.40.190.10:FF:000123">
    <property type="entry name" value="HIS1p ATP phosphoribosyltransferase"/>
    <property type="match status" value="1"/>
</dbReference>
<evidence type="ECO:0000256" key="8">
    <source>
        <dbReference type="ARBA" id="ARBA00022490"/>
    </source>
</evidence>
<dbReference type="SUPFAM" id="SSF103506">
    <property type="entry name" value="Mitochondrial carrier"/>
    <property type="match status" value="1"/>
</dbReference>